<gene>
    <name evidence="1" type="ORF">BFS35_011135</name>
</gene>
<accession>A0A2G5NWU1</accession>
<evidence type="ECO:0000313" key="2">
    <source>
        <dbReference type="Proteomes" id="UP000229523"/>
    </source>
</evidence>
<protein>
    <submittedName>
        <fullName evidence="1">Uncharacterized protein</fullName>
    </submittedName>
</protein>
<evidence type="ECO:0000313" key="1">
    <source>
        <dbReference type="EMBL" id="RAI79692.1"/>
    </source>
</evidence>
<keyword evidence="2" id="KW-1185">Reference proteome</keyword>
<dbReference type="EMBL" id="MJBI02000006">
    <property type="protein sequence ID" value="RAI79692.1"/>
    <property type="molecule type" value="Genomic_DNA"/>
</dbReference>
<organism evidence="1 2">
    <name type="scientific">Macrococcoides goetzii</name>
    <dbReference type="NCBI Taxonomy" id="1891097"/>
    <lineage>
        <taxon>Bacteria</taxon>
        <taxon>Bacillati</taxon>
        <taxon>Bacillota</taxon>
        <taxon>Bacilli</taxon>
        <taxon>Bacillales</taxon>
        <taxon>Staphylococcaceae</taxon>
        <taxon>Macrococcoides</taxon>
    </lineage>
</organism>
<dbReference type="AlphaFoldDB" id="A0A2G5NWU1"/>
<reference evidence="1 2" key="1">
    <citation type="journal article" date="2018" name="Front. Microbiol.">
        <title>Description and Comparative Genomics of Macrococcus caseolyticus subsp. hominis subsp. nov., Macrococcus goetzii sp. nov., Macrococcus epidermidis sp. nov., and Macrococcus bohemicus sp. nov., Novel Macrococci From Human Clinical Material With Virulence Potential and Suspected Uptake of Foreign DNA by Natural Transformation.</title>
        <authorList>
            <person name="Maslanova I."/>
            <person name="Wertheimer Z."/>
            <person name="Sedlacek I."/>
            <person name="Svec P."/>
            <person name="Indrakova A."/>
            <person name="Kovarovic V."/>
            <person name="Schumann P."/>
            <person name="Sproer C."/>
            <person name="Kralova S."/>
            <person name="Sedo O."/>
            <person name="Kristofova L."/>
            <person name="Vrbovska V."/>
            <person name="Fuzik T."/>
            <person name="Petras P."/>
            <person name="Zdrahal Z."/>
            <person name="Ruzickova V."/>
            <person name="Doskar J."/>
            <person name="Pantucek R."/>
        </authorList>
    </citation>
    <scope>NUCLEOTIDE SEQUENCE [LARGE SCALE GENOMIC DNA]</scope>
    <source>
        <strain evidence="1 2">CCM 4927</strain>
    </source>
</reference>
<sequence length="61" mass="7240">MKTVLSHVNYTVVKHDSKTMQERDVKTFTNEVLAYEFLETLDRKPYTTYGIKHTEVFKRGD</sequence>
<dbReference type="RefSeq" id="WP_099576956.1">
    <property type="nucleotide sequence ID" value="NZ_MJBI02000006.1"/>
</dbReference>
<dbReference type="Proteomes" id="UP000229523">
    <property type="component" value="Unassembled WGS sequence"/>
</dbReference>
<comment type="caution">
    <text evidence="1">The sequence shown here is derived from an EMBL/GenBank/DDBJ whole genome shotgun (WGS) entry which is preliminary data.</text>
</comment>
<proteinExistence type="predicted"/>
<name>A0A2G5NWU1_9STAP</name>